<dbReference type="PANTHER" id="PTHR28289">
    <property type="entry name" value="DASH COMPLEX SUBUNIT HSK3"/>
    <property type="match status" value="1"/>
</dbReference>
<accession>G3BCB7</accession>
<gene>
    <name evidence="1" type="ORF">CANTEDRAFT_110218</name>
</gene>
<evidence type="ECO:0000313" key="1">
    <source>
        <dbReference type="EMBL" id="EGV60796.1"/>
    </source>
</evidence>
<dbReference type="GO" id="GO:0008608">
    <property type="term" value="P:attachment of spindle microtubules to kinetochore"/>
    <property type="evidence" value="ECO:0007669"/>
    <property type="project" value="InterPro"/>
</dbReference>
<dbReference type="InterPro" id="IPR013183">
    <property type="entry name" value="Hsk3-like"/>
</dbReference>
<sequence>MSRLSNSSSFKQSQLSHLNSQLMQLQSNLQDFDELIDTTCYQFKSIQNLGISHGSLFMACHRVFDKDNFTNDNESGEE</sequence>
<keyword evidence="2" id="KW-1185">Reference proteome</keyword>
<dbReference type="InterPro" id="IPR042332">
    <property type="entry name" value="Hsk3"/>
</dbReference>
<evidence type="ECO:0000313" key="2">
    <source>
        <dbReference type="Proteomes" id="UP000000707"/>
    </source>
</evidence>
<dbReference type="PANTHER" id="PTHR28289:SF1">
    <property type="entry name" value="DASH COMPLEX SUBUNIT HSK3"/>
    <property type="match status" value="1"/>
</dbReference>
<protein>
    <submittedName>
        <fullName evidence="1">Uncharacterized protein</fullName>
    </submittedName>
</protein>
<dbReference type="GO" id="GO:0051010">
    <property type="term" value="F:microtubule plus-end binding"/>
    <property type="evidence" value="ECO:0007669"/>
    <property type="project" value="TreeGrafter"/>
</dbReference>
<dbReference type="GO" id="GO:0042729">
    <property type="term" value="C:DASH complex"/>
    <property type="evidence" value="ECO:0007669"/>
    <property type="project" value="TreeGrafter"/>
</dbReference>
<reference evidence="1 2" key="1">
    <citation type="journal article" date="2011" name="Proc. Natl. Acad. Sci. U.S.A.">
        <title>Comparative genomics of xylose-fermenting fungi for enhanced biofuel production.</title>
        <authorList>
            <person name="Wohlbach D.J."/>
            <person name="Kuo A."/>
            <person name="Sato T.K."/>
            <person name="Potts K.M."/>
            <person name="Salamov A.A."/>
            <person name="LaButti K.M."/>
            <person name="Sun H."/>
            <person name="Clum A."/>
            <person name="Pangilinan J.L."/>
            <person name="Lindquist E.A."/>
            <person name="Lucas S."/>
            <person name="Lapidus A."/>
            <person name="Jin M."/>
            <person name="Gunawan C."/>
            <person name="Balan V."/>
            <person name="Dale B.E."/>
            <person name="Jeffries T.W."/>
            <person name="Zinkel R."/>
            <person name="Barry K.W."/>
            <person name="Grigoriev I.V."/>
            <person name="Gasch A.P."/>
        </authorList>
    </citation>
    <scope>NUCLEOTIDE SEQUENCE [LARGE SCALE GENOMIC DNA]</scope>
    <source>
        <strain evidence="2">ATCC 10573 / BCRC 21748 / CBS 615 / JCM 9827 / NBRC 10315 / NRRL Y-1498 / VKM Y-70</strain>
    </source>
</reference>
<dbReference type="AlphaFoldDB" id="G3BCB7"/>
<dbReference type="eggNOG" id="ENOG502SGDH">
    <property type="taxonomic scope" value="Eukaryota"/>
</dbReference>
<dbReference type="HOGENOM" id="CLU_149439_4_0_1"/>
<dbReference type="EMBL" id="GL996528">
    <property type="protein sequence ID" value="EGV60796.1"/>
    <property type="molecule type" value="Genomic_DNA"/>
</dbReference>
<organism evidence="2">
    <name type="scientific">Candida tenuis (strain ATCC 10573 / BCRC 21748 / CBS 615 / JCM 9827 / NBRC 10315 / NRRL Y-1498 / VKM Y-70)</name>
    <name type="common">Yeast</name>
    <name type="synonym">Yamadazyma tenuis</name>
    <dbReference type="NCBI Taxonomy" id="590646"/>
    <lineage>
        <taxon>Eukaryota</taxon>
        <taxon>Fungi</taxon>
        <taxon>Dikarya</taxon>
        <taxon>Ascomycota</taxon>
        <taxon>Saccharomycotina</taxon>
        <taxon>Pichiomycetes</taxon>
        <taxon>Debaryomycetaceae</taxon>
        <taxon>Yamadazyma</taxon>
    </lineage>
</organism>
<proteinExistence type="predicted"/>
<dbReference type="Pfam" id="PF08227">
    <property type="entry name" value="DASH_Hsk3"/>
    <property type="match status" value="1"/>
</dbReference>
<dbReference type="Proteomes" id="UP000000707">
    <property type="component" value="Unassembled WGS sequence"/>
</dbReference>
<name>G3BCB7_CANTC</name>
<dbReference type="OrthoDB" id="6224010at2759"/>